<evidence type="ECO:0000256" key="3">
    <source>
        <dbReference type="RuleBase" id="RU003345"/>
    </source>
</evidence>
<evidence type="ECO:0000256" key="2">
    <source>
        <dbReference type="PROSITE-ProRule" id="PRU10007"/>
    </source>
</evidence>
<dbReference type="Gene3D" id="3.40.309.10">
    <property type="entry name" value="Aldehyde Dehydrogenase, Chain A, domain 2"/>
    <property type="match status" value="1"/>
</dbReference>
<dbReference type="AlphaFoldDB" id="A0ABD5NV82"/>
<evidence type="ECO:0000313" key="6">
    <source>
        <dbReference type="Proteomes" id="UP001595821"/>
    </source>
</evidence>
<comment type="similarity">
    <text evidence="3">Belongs to the aldehyde dehydrogenase family.</text>
</comment>
<comment type="caution">
    <text evidence="5">The sequence shown here is derived from an EMBL/GenBank/DDBJ whole genome shotgun (WGS) entry which is preliminary data.</text>
</comment>
<proteinExistence type="inferred from homology"/>
<dbReference type="PROSITE" id="PS00687">
    <property type="entry name" value="ALDEHYDE_DEHYDR_GLU"/>
    <property type="match status" value="1"/>
</dbReference>
<name>A0ABD5NV82_9EURY</name>
<dbReference type="PANTHER" id="PTHR42804">
    <property type="entry name" value="ALDEHYDE DEHYDROGENASE"/>
    <property type="match status" value="1"/>
</dbReference>
<evidence type="ECO:0000313" key="5">
    <source>
        <dbReference type="EMBL" id="MFC4245999.1"/>
    </source>
</evidence>
<dbReference type="PANTHER" id="PTHR42804:SF1">
    <property type="entry name" value="ALDEHYDE DEHYDROGENASE-RELATED"/>
    <property type="match status" value="1"/>
</dbReference>
<dbReference type="InterPro" id="IPR016162">
    <property type="entry name" value="Ald_DH_N"/>
</dbReference>
<dbReference type="GeneID" id="71856117"/>
<dbReference type="InterPro" id="IPR016161">
    <property type="entry name" value="Ald_DH/histidinol_DH"/>
</dbReference>
<dbReference type="SUPFAM" id="SSF53720">
    <property type="entry name" value="ALDH-like"/>
    <property type="match status" value="1"/>
</dbReference>
<accession>A0ABD5NV82</accession>
<dbReference type="GO" id="GO:0016491">
    <property type="term" value="F:oxidoreductase activity"/>
    <property type="evidence" value="ECO:0007669"/>
    <property type="project" value="UniProtKB-KW"/>
</dbReference>
<feature type="active site" evidence="2">
    <location>
        <position position="33"/>
    </location>
</feature>
<reference evidence="5 6" key="1">
    <citation type="journal article" date="2014" name="Int. J. Syst. Evol. Microbiol.">
        <title>Complete genome sequence of Corynebacterium casei LMG S-19264T (=DSM 44701T), isolated from a smear-ripened cheese.</title>
        <authorList>
            <consortium name="US DOE Joint Genome Institute (JGI-PGF)"/>
            <person name="Walter F."/>
            <person name="Albersmeier A."/>
            <person name="Kalinowski J."/>
            <person name="Ruckert C."/>
        </authorList>
    </citation>
    <scope>NUCLEOTIDE SEQUENCE [LARGE SCALE GENOMIC DNA]</scope>
    <source>
        <strain evidence="5 6">IBRC-M 10912</strain>
    </source>
</reference>
<evidence type="ECO:0000259" key="4">
    <source>
        <dbReference type="Pfam" id="PF00171"/>
    </source>
</evidence>
<dbReference type="InterPro" id="IPR015590">
    <property type="entry name" value="Aldehyde_DH_dom"/>
</dbReference>
<protein>
    <submittedName>
        <fullName evidence="5">Aldehyde dehydrogenase family protein</fullName>
    </submittedName>
</protein>
<dbReference type="InterPro" id="IPR029510">
    <property type="entry name" value="Ald_DH_CS_GLU"/>
</dbReference>
<gene>
    <name evidence="5" type="ORF">ACFOZ7_03160</name>
</gene>
<feature type="domain" description="Aldehyde dehydrogenase" evidence="4">
    <location>
        <begin position="3"/>
        <end position="161"/>
    </location>
</feature>
<dbReference type="Proteomes" id="UP001595821">
    <property type="component" value="Unassembled WGS sequence"/>
</dbReference>
<evidence type="ECO:0000256" key="1">
    <source>
        <dbReference type="ARBA" id="ARBA00023002"/>
    </source>
</evidence>
<dbReference type="Pfam" id="PF00171">
    <property type="entry name" value="Aldedh"/>
    <property type="match status" value="1"/>
</dbReference>
<keyword evidence="1 3" id="KW-0560">Oxidoreductase</keyword>
<dbReference type="Gene3D" id="3.40.605.10">
    <property type="entry name" value="Aldehyde Dehydrogenase, Chain A, domain 1"/>
    <property type="match status" value="1"/>
</dbReference>
<dbReference type="EMBL" id="JBHSDJ010000009">
    <property type="protein sequence ID" value="MFC4245999.1"/>
    <property type="molecule type" value="Genomic_DNA"/>
</dbReference>
<dbReference type="RefSeq" id="WP_265781616.1">
    <property type="nucleotide sequence ID" value="NZ_CP095398.1"/>
</dbReference>
<organism evidence="5 6">
    <name type="scientific">Natribaculum luteum</name>
    <dbReference type="NCBI Taxonomy" id="1586232"/>
    <lineage>
        <taxon>Archaea</taxon>
        <taxon>Methanobacteriati</taxon>
        <taxon>Methanobacteriota</taxon>
        <taxon>Stenosarchaea group</taxon>
        <taxon>Halobacteria</taxon>
        <taxon>Halobacteriales</taxon>
        <taxon>Natrialbaceae</taxon>
        <taxon>Natribaculum</taxon>
    </lineage>
</organism>
<dbReference type="InterPro" id="IPR016163">
    <property type="entry name" value="Ald_DH_C"/>
</dbReference>
<sequence length="167" mass="18193">MDGVRKITFTGSTEVGHHIMRNAADRAAPVTLELGGKSPFIVFPNADIETAVESVAGVMYYNTGQSCDAPSRVFVHEDVEDEFMDAFLERTTEEVVGDPLREGTTMGPLASKAQFEKVTNYLDVGRKEGASIAAGGEIPDGEEFEDGWFVDPTVFTDASRHFSAPRR</sequence>